<evidence type="ECO:0000256" key="1">
    <source>
        <dbReference type="SAM" id="Phobius"/>
    </source>
</evidence>
<keyword evidence="3" id="KW-1185">Reference proteome</keyword>
<keyword evidence="1" id="KW-0472">Membrane</keyword>
<feature type="transmembrane region" description="Helical" evidence="1">
    <location>
        <begin position="96"/>
        <end position="117"/>
    </location>
</feature>
<sequence length="139" mass="14931">MNRVDRYFLLLSAACLIVGVSLGIGMGIAHDFQFAPVHAHINLLGFVSLAVFGIVYKLYPELGRSRLAAAHLAVAAPSAVLFPLGIYLSIAHDNPGLAIAASLLWFAGTLCFFANLTRAFVFARDERPHAVQADLRPVA</sequence>
<keyword evidence="1" id="KW-1133">Transmembrane helix</keyword>
<dbReference type="InterPro" id="IPR036927">
    <property type="entry name" value="Cyt_c_oxase-like_su1_sf"/>
</dbReference>
<accession>A0ABT1L7L7</accession>
<dbReference type="Gene3D" id="1.20.210.10">
    <property type="entry name" value="Cytochrome c oxidase-like, subunit I domain"/>
    <property type="match status" value="1"/>
</dbReference>
<evidence type="ECO:0000313" key="3">
    <source>
        <dbReference type="Proteomes" id="UP001205890"/>
    </source>
</evidence>
<feature type="transmembrane region" description="Helical" evidence="1">
    <location>
        <begin position="35"/>
        <end position="56"/>
    </location>
</feature>
<feature type="transmembrane region" description="Helical" evidence="1">
    <location>
        <begin position="7"/>
        <end position="29"/>
    </location>
</feature>
<evidence type="ECO:0000313" key="2">
    <source>
        <dbReference type="EMBL" id="MCP8936951.1"/>
    </source>
</evidence>
<dbReference type="Proteomes" id="UP001205890">
    <property type="component" value="Unassembled WGS sequence"/>
</dbReference>
<organism evidence="2 3">
    <name type="scientific">Alsobacter ponti</name>
    <dbReference type="NCBI Taxonomy" id="2962936"/>
    <lineage>
        <taxon>Bacteria</taxon>
        <taxon>Pseudomonadati</taxon>
        <taxon>Pseudomonadota</taxon>
        <taxon>Alphaproteobacteria</taxon>
        <taxon>Hyphomicrobiales</taxon>
        <taxon>Alsobacteraceae</taxon>
        <taxon>Alsobacter</taxon>
    </lineage>
</organism>
<reference evidence="2 3" key="1">
    <citation type="submission" date="2022-07" db="EMBL/GenBank/DDBJ databases">
        <authorList>
            <person name="Li W.-J."/>
            <person name="Deng Q.-Q."/>
        </authorList>
    </citation>
    <scope>NUCLEOTIDE SEQUENCE [LARGE SCALE GENOMIC DNA]</scope>
    <source>
        <strain evidence="2 3">SYSU M60028</strain>
    </source>
</reference>
<name>A0ABT1L7L7_9HYPH</name>
<protein>
    <recommendedName>
        <fullName evidence="4">Cytochrome-c oxidase</fullName>
    </recommendedName>
</protein>
<dbReference type="EMBL" id="JANCLU010000001">
    <property type="protein sequence ID" value="MCP8936951.1"/>
    <property type="molecule type" value="Genomic_DNA"/>
</dbReference>
<dbReference type="RefSeq" id="WP_254737388.1">
    <property type="nucleotide sequence ID" value="NZ_JANCLU010000001.1"/>
</dbReference>
<gene>
    <name evidence="2" type="ORF">NK718_00340</name>
</gene>
<evidence type="ECO:0008006" key="4">
    <source>
        <dbReference type="Google" id="ProtNLM"/>
    </source>
</evidence>
<keyword evidence="1" id="KW-0812">Transmembrane</keyword>
<comment type="caution">
    <text evidence="2">The sequence shown here is derived from an EMBL/GenBank/DDBJ whole genome shotgun (WGS) entry which is preliminary data.</text>
</comment>
<feature type="transmembrane region" description="Helical" evidence="1">
    <location>
        <begin position="68"/>
        <end position="90"/>
    </location>
</feature>
<proteinExistence type="predicted"/>
<dbReference type="SUPFAM" id="SSF81442">
    <property type="entry name" value="Cytochrome c oxidase subunit I-like"/>
    <property type="match status" value="1"/>
</dbReference>